<reference evidence="3" key="1">
    <citation type="submission" date="2019-01" db="EMBL/GenBank/DDBJ databases">
        <title>Draft genomes of a novel of Sporanaerobacter strains.</title>
        <authorList>
            <person name="Ma S."/>
        </authorList>
    </citation>
    <scope>NUCLEOTIDE SEQUENCE [LARGE SCALE GENOMIC DNA]</scope>
    <source>
        <strain evidence="3">NJN-17</strain>
    </source>
</reference>
<keyword evidence="3" id="KW-1185">Reference proteome</keyword>
<dbReference type="AlphaFoldDB" id="A0A410QBA3"/>
<sequence length="173" mass="19945">MFKNTRKIKKWESWGIIWTIILGFLLYFAFELSGNCWIVGIISPINKSLWEYLKISYWSVVLFSLIEYHCIKKETNGFFIGKFAEILILDLIFGLGHYIFITAFGSSQLWADIIFYGTGVFLGGIISLSIMKKDVSGKLNFVGLLAMIIIGILFIYFTFYPLHIPLFMDSVTF</sequence>
<keyword evidence="1" id="KW-0472">Membrane</keyword>
<feature type="transmembrane region" description="Helical" evidence="1">
    <location>
        <begin position="55"/>
        <end position="71"/>
    </location>
</feature>
<keyword evidence="1" id="KW-1133">Transmembrane helix</keyword>
<organism evidence="2 3">
    <name type="scientific">Acidilutibacter cellobiosedens</name>
    <dbReference type="NCBI Taxonomy" id="2507161"/>
    <lineage>
        <taxon>Bacteria</taxon>
        <taxon>Bacillati</taxon>
        <taxon>Bacillota</taxon>
        <taxon>Tissierellia</taxon>
        <taxon>Tissierellales</taxon>
        <taxon>Acidilutibacteraceae</taxon>
        <taxon>Acidilutibacter</taxon>
    </lineage>
</organism>
<dbReference type="KEGG" id="spoa:EQM13_06365"/>
<dbReference type="Proteomes" id="UP000287969">
    <property type="component" value="Chromosome"/>
</dbReference>
<evidence type="ECO:0000313" key="3">
    <source>
        <dbReference type="Proteomes" id="UP000287969"/>
    </source>
</evidence>
<dbReference type="Pfam" id="PF20122">
    <property type="entry name" value="DUF6512"/>
    <property type="match status" value="1"/>
</dbReference>
<feature type="transmembrane region" description="Helical" evidence="1">
    <location>
        <begin position="83"/>
        <end position="101"/>
    </location>
</feature>
<gene>
    <name evidence="2" type="ORF">EQM13_06365</name>
</gene>
<accession>A0A410QBA3</accession>
<name>A0A410QBA3_9FIRM</name>
<proteinExistence type="predicted"/>
<feature type="transmembrane region" description="Helical" evidence="1">
    <location>
        <begin position="113"/>
        <end position="130"/>
    </location>
</feature>
<keyword evidence="1" id="KW-0812">Transmembrane</keyword>
<feature type="transmembrane region" description="Helical" evidence="1">
    <location>
        <begin position="142"/>
        <end position="162"/>
    </location>
</feature>
<dbReference type="InterPro" id="IPR045407">
    <property type="entry name" value="DUF6512"/>
</dbReference>
<evidence type="ECO:0000256" key="1">
    <source>
        <dbReference type="SAM" id="Phobius"/>
    </source>
</evidence>
<protein>
    <submittedName>
        <fullName evidence="2">Uncharacterized protein</fullName>
    </submittedName>
</protein>
<dbReference type="RefSeq" id="WP_071140754.1">
    <property type="nucleotide sequence ID" value="NZ_CP035282.1"/>
</dbReference>
<feature type="transmembrane region" description="Helical" evidence="1">
    <location>
        <begin position="12"/>
        <end position="30"/>
    </location>
</feature>
<dbReference type="EMBL" id="CP035282">
    <property type="protein sequence ID" value="QAT61237.1"/>
    <property type="molecule type" value="Genomic_DNA"/>
</dbReference>
<evidence type="ECO:0000313" key="2">
    <source>
        <dbReference type="EMBL" id="QAT61237.1"/>
    </source>
</evidence>
<dbReference type="OrthoDB" id="48209at2"/>